<comment type="caution">
    <text evidence="8">The sequence shown here is derived from an EMBL/GenBank/DDBJ whole genome shotgun (WGS) entry which is preliminary data.</text>
</comment>
<accession>A0A0G1U2Z2</accession>
<dbReference type="AlphaFoldDB" id="A0A0G1U2Z2"/>
<protein>
    <submittedName>
        <fullName evidence="8">DMT superfamily drug/metabolite permease</fullName>
    </submittedName>
</protein>
<keyword evidence="3 6" id="KW-0812">Transmembrane</keyword>
<proteinExistence type="predicted"/>
<feature type="transmembrane region" description="Helical" evidence="6">
    <location>
        <begin position="67"/>
        <end position="89"/>
    </location>
</feature>
<dbReference type="SUPFAM" id="SSF103481">
    <property type="entry name" value="Multidrug resistance efflux transporter EmrE"/>
    <property type="match status" value="2"/>
</dbReference>
<dbReference type="Pfam" id="PF00892">
    <property type="entry name" value="EamA"/>
    <property type="match status" value="2"/>
</dbReference>
<evidence type="ECO:0000256" key="1">
    <source>
        <dbReference type="ARBA" id="ARBA00004651"/>
    </source>
</evidence>
<feature type="transmembrane region" description="Helical" evidence="6">
    <location>
        <begin position="255"/>
        <end position="272"/>
    </location>
</feature>
<keyword evidence="5 6" id="KW-0472">Membrane</keyword>
<keyword evidence="4 6" id="KW-1133">Transmembrane helix</keyword>
<dbReference type="Proteomes" id="UP000034739">
    <property type="component" value="Unassembled WGS sequence"/>
</dbReference>
<dbReference type="EMBL" id="LCOY01000007">
    <property type="protein sequence ID" value="KKU88441.1"/>
    <property type="molecule type" value="Genomic_DNA"/>
</dbReference>
<organism evidence="8 9">
    <name type="scientific">Candidatus Gottesmanbacteria bacterium GW2011_GWA2_47_9</name>
    <dbReference type="NCBI Taxonomy" id="1618445"/>
    <lineage>
        <taxon>Bacteria</taxon>
        <taxon>Candidatus Gottesmaniibacteriota</taxon>
    </lineage>
</organism>
<feature type="transmembrane region" description="Helical" evidence="6">
    <location>
        <begin position="151"/>
        <end position="171"/>
    </location>
</feature>
<dbReference type="PANTHER" id="PTHR32322">
    <property type="entry name" value="INNER MEMBRANE TRANSPORTER"/>
    <property type="match status" value="1"/>
</dbReference>
<feature type="transmembrane region" description="Helical" evidence="6">
    <location>
        <begin position="95"/>
        <end position="120"/>
    </location>
</feature>
<evidence type="ECO:0000313" key="9">
    <source>
        <dbReference type="Proteomes" id="UP000034739"/>
    </source>
</evidence>
<dbReference type="InterPro" id="IPR000620">
    <property type="entry name" value="EamA_dom"/>
</dbReference>
<dbReference type="InterPro" id="IPR050638">
    <property type="entry name" value="AA-Vitamin_Transporters"/>
</dbReference>
<evidence type="ECO:0000256" key="2">
    <source>
        <dbReference type="ARBA" id="ARBA00022475"/>
    </source>
</evidence>
<keyword evidence="2" id="KW-1003">Cell membrane</keyword>
<evidence type="ECO:0000256" key="3">
    <source>
        <dbReference type="ARBA" id="ARBA00022692"/>
    </source>
</evidence>
<evidence type="ECO:0000256" key="5">
    <source>
        <dbReference type="ARBA" id="ARBA00023136"/>
    </source>
</evidence>
<feature type="transmembrane region" description="Helical" evidence="6">
    <location>
        <begin position="278"/>
        <end position="295"/>
    </location>
</feature>
<comment type="subcellular location">
    <subcellularLocation>
        <location evidence="1">Cell membrane</location>
        <topology evidence="1">Multi-pass membrane protein</topology>
    </subcellularLocation>
</comment>
<evidence type="ECO:0000256" key="4">
    <source>
        <dbReference type="ARBA" id="ARBA00022989"/>
    </source>
</evidence>
<feature type="transmembrane region" description="Helical" evidence="6">
    <location>
        <begin position="30"/>
        <end position="55"/>
    </location>
</feature>
<sequence length="305" mass="33315">MRKLLSFGPAFIVLAAVLWSLDGLLRRSLYVLPPVVIVFYEHLIGFALLLPLLLPKWKQIAAIKPKVWGAFAWVTLLSSIVGTVLYTTALGRVNYIQFSVVVLLQQMQPLFVVLFARLVLKEKIETIFWPLLVVALVGAYFVSFPTLTVNVATGAGTAIAALMAVGAAFSWGSSTAFSRYALIRLPTVVATGVRFGMASVLGLAAVLVFGQQAALGSLNQSQVLTLLVIALSTGMVALFIYYYGLKRTPARVSSILELTWPLSAVVIDYVYFHKGLTLTQWIGAFILLGSIWRVSKMAKKLESSR</sequence>
<feature type="transmembrane region" description="Helical" evidence="6">
    <location>
        <begin position="183"/>
        <end position="210"/>
    </location>
</feature>
<name>A0A0G1U2Z2_9BACT</name>
<gene>
    <name evidence="8" type="ORF">UY16_C0007G0022</name>
</gene>
<feature type="domain" description="EamA" evidence="7">
    <location>
        <begin position="7"/>
        <end position="143"/>
    </location>
</feature>
<feature type="transmembrane region" description="Helical" evidence="6">
    <location>
        <begin position="222"/>
        <end position="243"/>
    </location>
</feature>
<dbReference type="GO" id="GO:0005886">
    <property type="term" value="C:plasma membrane"/>
    <property type="evidence" value="ECO:0007669"/>
    <property type="project" value="UniProtKB-SubCell"/>
</dbReference>
<reference evidence="8 9" key="1">
    <citation type="journal article" date="2015" name="Nature">
        <title>rRNA introns, odd ribosomes, and small enigmatic genomes across a large radiation of phyla.</title>
        <authorList>
            <person name="Brown C.T."/>
            <person name="Hug L.A."/>
            <person name="Thomas B.C."/>
            <person name="Sharon I."/>
            <person name="Castelle C.J."/>
            <person name="Singh A."/>
            <person name="Wilkins M.J."/>
            <person name="Williams K.H."/>
            <person name="Banfield J.F."/>
        </authorList>
    </citation>
    <scope>NUCLEOTIDE SEQUENCE [LARGE SCALE GENOMIC DNA]</scope>
</reference>
<evidence type="ECO:0000256" key="6">
    <source>
        <dbReference type="SAM" id="Phobius"/>
    </source>
</evidence>
<dbReference type="InterPro" id="IPR037185">
    <property type="entry name" value="EmrE-like"/>
</dbReference>
<feature type="domain" description="EamA" evidence="7">
    <location>
        <begin position="159"/>
        <end position="292"/>
    </location>
</feature>
<feature type="transmembrane region" description="Helical" evidence="6">
    <location>
        <begin position="127"/>
        <end position="145"/>
    </location>
</feature>
<evidence type="ECO:0000259" key="7">
    <source>
        <dbReference type="Pfam" id="PF00892"/>
    </source>
</evidence>
<dbReference type="PANTHER" id="PTHR32322:SF18">
    <property type="entry name" value="S-ADENOSYLMETHIONINE_S-ADENOSYLHOMOCYSTEINE TRANSPORTER"/>
    <property type="match status" value="1"/>
</dbReference>
<evidence type="ECO:0000313" key="8">
    <source>
        <dbReference type="EMBL" id="KKU88441.1"/>
    </source>
</evidence>